<dbReference type="EMBL" id="AP014633">
    <property type="protein sequence ID" value="BAP56707.1"/>
    <property type="molecule type" value="Genomic_DNA"/>
</dbReference>
<evidence type="ECO:0000313" key="2">
    <source>
        <dbReference type="Proteomes" id="UP000031623"/>
    </source>
</evidence>
<protein>
    <submittedName>
        <fullName evidence="1">Putative transcriptional regulator</fullName>
    </submittedName>
</protein>
<reference evidence="1 2" key="1">
    <citation type="journal article" date="2014" name="ISME J.">
        <title>Ecophysiology of Thioploca ingrica as revealed by the complete genome sequence supplemented with proteomic evidence.</title>
        <authorList>
            <person name="Kojima H."/>
            <person name="Ogura Y."/>
            <person name="Yamamoto N."/>
            <person name="Togashi T."/>
            <person name="Mori H."/>
            <person name="Watanabe T."/>
            <person name="Nemoto F."/>
            <person name="Kurokawa K."/>
            <person name="Hayashi T."/>
            <person name="Fukui M."/>
        </authorList>
    </citation>
    <scope>NUCLEOTIDE SEQUENCE [LARGE SCALE GENOMIC DNA]</scope>
</reference>
<name>A0A090ALK4_9GAMM</name>
<gene>
    <name evidence="1" type="ORF">THII_2410</name>
</gene>
<organism evidence="1 2">
    <name type="scientific">Thioploca ingrica</name>
    <dbReference type="NCBI Taxonomy" id="40754"/>
    <lineage>
        <taxon>Bacteria</taxon>
        <taxon>Pseudomonadati</taxon>
        <taxon>Pseudomonadota</taxon>
        <taxon>Gammaproteobacteria</taxon>
        <taxon>Thiotrichales</taxon>
        <taxon>Thiotrichaceae</taxon>
        <taxon>Thioploca</taxon>
    </lineage>
</organism>
<dbReference type="Proteomes" id="UP000031623">
    <property type="component" value="Chromosome"/>
</dbReference>
<dbReference type="Pfam" id="PF20126">
    <property type="entry name" value="TumE"/>
    <property type="match status" value="1"/>
</dbReference>
<dbReference type="KEGG" id="tig:THII_2410"/>
<keyword evidence="2" id="KW-1185">Reference proteome</keyword>
<evidence type="ECO:0000313" key="1">
    <source>
        <dbReference type="EMBL" id="BAP56707.1"/>
    </source>
</evidence>
<dbReference type="HOGENOM" id="CLU_183141_0_0_6"/>
<proteinExistence type="predicted"/>
<dbReference type="InterPro" id="IPR045397">
    <property type="entry name" value="TumE-like"/>
</dbReference>
<sequence>MFTNKQKKYTKVIDERFYVPEKLGGGLIKFEAWEYQNQIVKYNMAYINKKQYQGDNGRVIGYDNTHNYHHKHYLGDIYEVDDFVSYEELVERFQQDLKEFLYERD</sequence>
<dbReference type="STRING" id="40754.THII_2410"/>
<dbReference type="AlphaFoldDB" id="A0A090ALK4"/>
<accession>A0A090ALK4</accession>
<dbReference type="OrthoDB" id="5421332at2"/>